<dbReference type="Proteomes" id="UP000269721">
    <property type="component" value="Unassembled WGS sequence"/>
</dbReference>
<sequence length="585" mass="64879">MKCVSAILELVCSKTLLPLEKLKLAVPRPTRQPTKVLATWGSAKGIKEEYILGRRGQRYPRATKNEGENPCDVSPTFPSHLPGTSTTIYVQKALVGEARELIDLACTKLEEQYRPPNRINEGIFGRPSMAIVGPVSWRGAFQSWYLVIAHRPPSRLESSWRKEPTRAAGNAFSQTERWGKRALVFADVWDMWAESGRGSAGWGSTGTARGRRCRSRSRGFARCTVNWTREKKASMVLRKILLGPRELHRVDRRRTVLGSALRTGKGSQDERSPALLLLGTKGQAESTMRLCLFQWESGQPKARKARRKAATVLASLFIRTSYVPSAIAVNDRPGKNDLAICEQPVGTLQLSISCCSSCHRVCAVETVLPSVQLGLEHGLMRKILHSRRIRNGSKSWLQVAQPAVRAKMSVDGKDQGLDPTTEAGLWRLVGHVDIILLTAELGGELGGGEHRLPRSLSLPTYSALATGTITLIGKCPDVEDLAVSKLEGVFEMRSCQTTVHKYTIKFQTMGVDQWSDMGTFEYDAERRCWEMTEPAKQVPVLGCRLCEQKIVFQQRNPLHSLDPTIDFRGGFSMWTSDLGGALGGW</sequence>
<evidence type="ECO:0000313" key="1">
    <source>
        <dbReference type="EMBL" id="RKO85377.1"/>
    </source>
</evidence>
<protein>
    <submittedName>
        <fullName evidence="1">Uncharacterized protein</fullName>
    </submittedName>
</protein>
<name>A0A4V1IQ55_9FUNG</name>
<dbReference type="EMBL" id="KZ999142">
    <property type="protein sequence ID" value="RKO85377.1"/>
    <property type="molecule type" value="Genomic_DNA"/>
</dbReference>
<proteinExistence type="predicted"/>
<dbReference type="AlphaFoldDB" id="A0A4V1IQ55"/>
<reference evidence="2" key="1">
    <citation type="journal article" date="2018" name="Nat. Microbiol.">
        <title>Leveraging single-cell genomics to expand the fungal tree of life.</title>
        <authorList>
            <person name="Ahrendt S.R."/>
            <person name="Quandt C.A."/>
            <person name="Ciobanu D."/>
            <person name="Clum A."/>
            <person name="Salamov A."/>
            <person name="Andreopoulos B."/>
            <person name="Cheng J.F."/>
            <person name="Woyke T."/>
            <person name="Pelin A."/>
            <person name="Henrissat B."/>
            <person name="Reynolds N.K."/>
            <person name="Benny G.L."/>
            <person name="Smith M.E."/>
            <person name="James T.Y."/>
            <person name="Grigoriev I.V."/>
        </authorList>
    </citation>
    <scope>NUCLEOTIDE SEQUENCE [LARGE SCALE GENOMIC DNA]</scope>
</reference>
<evidence type="ECO:0000313" key="2">
    <source>
        <dbReference type="Proteomes" id="UP000269721"/>
    </source>
</evidence>
<gene>
    <name evidence="1" type="ORF">BDK51DRAFT_34104</name>
</gene>
<organism evidence="1 2">
    <name type="scientific">Blyttiomyces helicus</name>
    <dbReference type="NCBI Taxonomy" id="388810"/>
    <lineage>
        <taxon>Eukaryota</taxon>
        <taxon>Fungi</taxon>
        <taxon>Fungi incertae sedis</taxon>
        <taxon>Chytridiomycota</taxon>
        <taxon>Chytridiomycota incertae sedis</taxon>
        <taxon>Chytridiomycetes</taxon>
        <taxon>Chytridiomycetes incertae sedis</taxon>
        <taxon>Blyttiomyces</taxon>
    </lineage>
</organism>
<keyword evidence="2" id="KW-1185">Reference proteome</keyword>
<accession>A0A4V1IQ55</accession>